<feature type="compositionally biased region" description="Low complexity" evidence="8">
    <location>
        <begin position="242"/>
        <end position="251"/>
    </location>
</feature>
<dbReference type="SUPFAM" id="SSF57850">
    <property type="entry name" value="RING/U-box"/>
    <property type="match status" value="1"/>
</dbReference>
<accession>A0ABY8UAB0</accession>
<dbReference type="Pfam" id="PF00642">
    <property type="entry name" value="zf-CCCH"/>
    <property type="match status" value="1"/>
</dbReference>
<evidence type="ECO:0000256" key="3">
    <source>
        <dbReference type="ARBA" id="ARBA00022737"/>
    </source>
</evidence>
<dbReference type="Gene3D" id="1.20.140.100">
    <property type="entry name" value="Dynein heavy chain, N-terminal domain 2"/>
    <property type="match status" value="1"/>
</dbReference>
<organism evidence="11 12">
    <name type="scientific">Tetradesmus obliquus</name>
    <name type="common">Green alga</name>
    <name type="synonym">Acutodesmus obliquus</name>
    <dbReference type="NCBI Taxonomy" id="3088"/>
    <lineage>
        <taxon>Eukaryota</taxon>
        <taxon>Viridiplantae</taxon>
        <taxon>Chlorophyta</taxon>
        <taxon>core chlorophytes</taxon>
        <taxon>Chlorophyceae</taxon>
        <taxon>CS clade</taxon>
        <taxon>Sphaeropleales</taxon>
        <taxon>Scenedesmaceae</taxon>
        <taxon>Tetradesmus</taxon>
    </lineage>
</organism>
<dbReference type="Gene3D" id="3.30.40.10">
    <property type="entry name" value="Zinc/RING finger domain, C3HC4 (zinc finger)"/>
    <property type="match status" value="1"/>
</dbReference>
<feature type="zinc finger region" description="C3H1-type" evidence="6">
    <location>
        <begin position="417"/>
        <end position="446"/>
    </location>
</feature>
<evidence type="ECO:0000313" key="12">
    <source>
        <dbReference type="Proteomes" id="UP001244341"/>
    </source>
</evidence>
<dbReference type="InterPro" id="IPR013602">
    <property type="entry name" value="Dynein_heavy_linker"/>
</dbReference>
<feature type="region of interest" description="Disordered" evidence="8">
    <location>
        <begin position="54"/>
        <end position="99"/>
    </location>
</feature>
<dbReference type="PANTHER" id="PTHR11224:SF10">
    <property type="entry name" value="IP09428P-RELATED"/>
    <property type="match status" value="1"/>
</dbReference>
<reference evidence="11 12" key="1">
    <citation type="submission" date="2023-05" db="EMBL/GenBank/DDBJ databases">
        <title>A 100% complete, gapless, phased diploid assembly of the Scenedesmus obliquus UTEX 3031 genome.</title>
        <authorList>
            <person name="Biondi T.C."/>
            <person name="Hanschen E.R."/>
            <person name="Kwon T."/>
            <person name="Eng W."/>
            <person name="Kruse C.P.S."/>
            <person name="Koehler S.I."/>
            <person name="Kunde Y."/>
            <person name="Gleasner C.D."/>
            <person name="You Mak K.T."/>
            <person name="Polle J."/>
            <person name="Hovde B.T."/>
            <person name="Starkenburg S.R."/>
        </authorList>
    </citation>
    <scope>NUCLEOTIDE SEQUENCE [LARGE SCALE GENOMIC DNA]</scope>
    <source>
        <strain evidence="11 12">DOE0152z</strain>
    </source>
</reference>
<feature type="region of interest" description="Disordered" evidence="8">
    <location>
        <begin position="201"/>
        <end position="285"/>
    </location>
</feature>
<feature type="zinc finger region" description="C3H1-type" evidence="6">
    <location>
        <begin position="1"/>
        <end position="28"/>
    </location>
</feature>
<dbReference type="InterPro" id="IPR036855">
    <property type="entry name" value="Znf_CCCH_sf"/>
</dbReference>
<protein>
    <recommendedName>
        <fullName evidence="13">RING-type E3 ubiquitin transferase</fullName>
    </recommendedName>
</protein>
<dbReference type="InterPro" id="IPR042222">
    <property type="entry name" value="Dynein_2_N"/>
</dbReference>
<gene>
    <name evidence="11" type="ORF">OEZ85_014399</name>
</gene>
<dbReference type="PANTHER" id="PTHR11224">
    <property type="entry name" value="MAKORIN-RELATED"/>
    <property type="match status" value="1"/>
</dbReference>
<evidence type="ECO:0000256" key="6">
    <source>
        <dbReference type="PROSITE-ProRule" id="PRU00723"/>
    </source>
</evidence>
<evidence type="ECO:0000256" key="4">
    <source>
        <dbReference type="ARBA" id="ARBA00022771"/>
    </source>
</evidence>
<feature type="coiled-coil region" evidence="7">
    <location>
        <begin position="1508"/>
        <end position="1535"/>
    </location>
</feature>
<sequence>MTSNVLCKYYQQGACAFGDQCRFSHNKVDEASQVCKYYLQGNCAYGDRCRYEHSKPSWSGRGQPAAPSNYQAPRSVPKPPVGGPAQAADLGRAPSGGKPNWDDYMTPDEMDEFEQWQAEQDQIDGAEAAAAAQQGGDVEGEIMDPADIPLCNEYAATGACSAGEDCLYVHGEVCEICGYYCVHPYNPDWTAQHQEACKQAMEEAGQQGEEQQQQEDGAAAEDAQGEAAAAEDDAAAADAEAEPAAAAADAAAEGEDGAAAEPAAADADAAAAADEGEEEGKGASCQQHALHPFNAAAAQQHAASCAALAASIAKRKRDGAIECGICYEKVLGKADVSSRRFGLMACEHSFCLGCIRSWRSTAEVDKVTQVWHTEVDKVTALRTCPICRTPTHFITPSSKWPDTAADKEAIVSAYKAAMGQRDCSHFDFGEGSCPFGTSCFYRHAHRDGRLEEVQLRRAANDEGQAAYAEYLRRDDSGAIAAFLDDATTNLLQVSVAKSANGQLQVRLTNAADFPQACFYQLSLCKVKPGVLVLADIPGGIALSTIANSPLSSLYHSLSNVYCPVLGIEQAGSTCYSKKQQQQQTAVDPRLQELILHVQAGLGKALRGADAAQAGDQAAAAVSLAEILNPLDELQYWADMAGNPAMGVHAHAAAQVLRQLEPLQQQLAGLAAGSLEGEWEGALELVGHLGDALRQVWPLKMPPAGWAFPQRRMVNLLKVLGAAFAAFVQRKLQGVDLWHTSFNVLKGSLISAGQLLSAWAAEARTLSSDWAAGVDAGGHAWEGPAAADSYTAAFQERLEQIYALRELHEELTALLSQEEASALGLAAAFAPFGQLAALHVSEFTGAAWATAAAEHERRLEAVEARISQKLRELFATVIIPNMALSNSQQAGQRGGASAAAAAAAAAAGAGSVAHPQQLFQELRQYSRLLSRRGLAAALEAELLALAKQEDVLSQLADAASWKSSRLMAVDAASSHVRCQFSEGLVGLLREVRQLQALGFSMRRELLAEVETAGKFYRYGMVLQQCAHFYNNIATEMIPCQKPLMLADAVEFEKVLMNPKDATGRDITWHNASALEGYVRRLSAVAERLAASNRQLRQWHSVLAGKVVMLMSTDLVRHKDTWVSIVKDMRSIFANLEAQGYPRERQEVWRAHWDFQLFKALEVQFRAGLESIHKSLPEVEVSLVYKNKRLQFDPPLEALRLQHYSRHLNGFLGLPLRMRGVSNLSERQGFFAPIADADPTAIARVYESCEALFAALADEAKKYSDWLVLGDVAGELEEHVEAVLCGDSSSSGSGSSSAAGGDVGDWELNLRMLKTAAHDLNKLPNEVRLDCYRVSLSPFKAYVEEMIKRLREALGASLRKKALAERQAIEDFLSAGAALLALQASSVEEIGRAGQEARGLVARLGEVPQLRKRVEEKNRLLRQMAAATPAGAAASSALTAVDLAGLSERWDGFVGQLQAYDSHLEGQRAGLQQQLGKKLEDFGGTVAGFASRWQSIKPRGGPSGNPAVVMAQLEDAARQLQDVLEEAEQLCKECEALGVALPAFPQLEEVAADLAATQASWGGYRDFLAERDALAHKDWLSMRDQVWKIEDFLTKWDSSCSGASAADPGKAAIALVLLQEIDTYRRCLPHLKSCMRGIGWEDSHWLQLFSLLGFKQGSLAKDTVTLAHFLDKADAIIANVEKIKALDAMAQGEALIRKALSELKLWGLQRNFTFVPSKDSSSSSNTAPAAAGQAGGSRAVQLIKEWSEVLSELGNHQSLVASLKMSAYHHLFKDEVASWESRLATLVEGLGLLQGIQRRWLYLEPIFVRGALPAVAGRFRHVDGEFRAIMGQLAAAGKVVGFAELPGVLA</sequence>
<keyword evidence="7" id="KW-0175">Coiled coil</keyword>
<dbReference type="Gene3D" id="4.10.1000.10">
    <property type="entry name" value="Zinc finger, CCCH-type"/>
    <property type="match status" value="1"/>
</dbReference>
<dbReference type="Pfam" id="PF18044">
    <property type="entry name" value="zf-CCCH_4"/>
    <property type="match status" value="2"/>
</dbReference>
<dbReference type="PROSITE" id="PS50089">
    <property type="entry name" value="ZF_RING_2"/>
    <property type="match status" value="1"/>
</dbReference>
<feature type="zinc finger region" description="C3H1-type" evidence="6">
    <location>
        <begin position="145"/>
        <end position="173"/>
    </location>
</feature>
<dbReference type="Pfam" id="PF08393">
    <property type="entry name" value="DHC_N2"/>
    <property type="match status" value="1"/>
</dbReference>
<evidence type="ECO:0008006" key="13">
    <source>
        <dbReference type="Google" id="ProtNLM"/>
    </source>
</evidence>
<feature type="domain" description="C3H1-type" evidence="10">
    <location>
        <begin position="1"/>
        <end position="28"/>
    </location>
</feature>
<feature type="domain" description="C3H1-type" evidence="10">
    <location>
        <begin position="417"/>
        <end position="446"/>
    </location>
</feature>
<dbReference type="SMART" id="SM00184">
    <property type="entry name" value="RING"/>
    <property type="match status" value="1"/>
</dbReference>
<evidence type="ECO:0000256" key="1">
    <source>
        <dbReference type="ARBA" id="ARBA00022679"/>
    </source>
</evidence>
<evidence type="ECO:0000256" key="2">
    <source>
        <dbReference type="ARBA" id="ARBA00022723"/>
    </source>
</evidence>
<evidence type="ECO:0000259" key="9">
    <source>
        <dbReference type="PROSITE" id="PS50089"/>
    </source>
</evidence>
<dbReference type="PROSITE" id="PS50103">
    <property type="entry name" value="ZF_C3H1"/>
    <property type="match status" value="4"/>
</dbReference>
<keyword evidence="3" id="KW-0677">Repeat</keyword>
<dbReference type="InterPro" id="IPR013083">
    <property type="entry name" value="Znf_RING/FYVE/PHD"/>
</dbReference>
<feature type="domain" description="C3H1-type" evidence="10">
    <location>
        <begin position="145"/>
        <end position="173"/>
    </location>
</feature>
<evidence type="ECO:0000313" key="11">
    <source>
        <dbReference type="EMBL" id="WIA17573.1"/>
    </source>
</evidence>
<dbReference type="CDD" id="cd16521">
    <property type="entry name" value="RING-HC_MKRN"/>
    <property type="match status" value="1"/>
</dbReference>
<feature type="compositionally biased region" description="Acidic residues" evidence="8">
    <location>
        <begin position="229"/>
        <end position="241"/>
    </location>
</feature>
<evidence type="ECO:0000256" key="8">
    <source>
        <dbReference type="SAM" id="MobiDB-lite"/>
    </source>
</evidence>
<dbReference type="Proteomes" id="UP001244341">
    <property type="component" value="Chromosome 8b"/>
</dbReference>
<evidence type="ECO:0000256" key="7">
    <source>
        <dbReference type="SAM" id="Coils"/>
    </source>
</evidence>
<keyword evidence="1" id="KW-0808">Transferase</keyword>
<keyword evidence="4 6" id="KW-0863">Zinc-finger</keyword>
<dbReference type="SMART" id="SM00356">
    <property type="entry name" value="ZnF_C3H1"/>
    <property type="match status" value="4"/>
</dbReference>
<name>A0ABY8UAB0_TETOB</name>
<dbReference type="InterPro" id="IPR045072">
    <property type="entry name" value="MKRN-like"/>
</dbReference>
<dbReference type="InterPro" id="IPR000571">
    <property type="entry name" value="Znf_CCCH"/>
</dbReference>
<dbReference type="Pfam" id="PF14608">
    <property type="entry name" value="zf-CCCH_2"/>
    <property type="match status" value="1"/>
</dbReference>
<feature type="compositionally biased region" description="Low complexity" evidence="8">
    <location>
        <begin position="202"/>
        <end position="228"/>
    </location>
</feature>
<keyword evidence="12" id="KW-1185">Reference proteome</keyword>
<proteinExistence type="predicted"/>
<dbReference type="PROSITE" id="PS00518">
    <property type="entry name" value="ZF_RING_1"/>
    <property type="match status" value="1"/>
</dbReference>
<dbReference type="InterPro" id="IPR017907">
    <property type="entry name" value="Znf_RING_CS"/>
</dbReference>
<dbReference type="InterPro" id="IPR041367">
    <property type="entry name" value="Znf-CCCH_4"/>
</dbReference>
<dbReference type="SUPFAM" id="SSF90229">
    <property type="entry name" value="CCCH zinc finger"/>
    <property type="match status" value="2"/>
</dbReference>
<evidence type="ECO:0000259" key="10">
    <source>
        <dbReference type="PROSITE" id="PS50103"/>
    </source>
</evidence>
<dbReference type="InterPro" id="IPR001841">
    <property type="entry name" value="Znf_RING"/>
</dbReference>
<feature type="domain" description="C3H1-type" evidence="10">
    <location>
        <begin position="29"/>
        <end position="56"/>
    </location>
</feature>
<evidence type="ECO:0000256" key="5">
    <source>
        <dbReference type="ARBA" id="ARBA00022833"/>
    </source>
</evidence>
<feature type="compositionally biased region" description="Low complexity" evidence="8">
    <location>
        <begin position="259"/>
        <end position="273"/>
    </location>
</feature>
<feature type="domain" description="RING-type" evidence="9">
    <location>
        <begin position="323"/>
        <end position="388"/>
    </location>
</feature>
<feature type="zinc finger region" description="C3H1-type" evidence="6">
    <location>
        <begin position="29"/>
        <end position="56"/>
    </location>
</feature>
<keyword evidence="2 6" id="KW-0479">Metal-binding</keyword>
<keyword evidence="5 6" id="KW-0862">Zinc</keyword>
<dbReference type="EMBL" id="CP126215">
    <property type="protein sequence ID" value="WIA17573.1"/>
    <property type="molecule type" value="Genomic_DNA"/>
</dbReference>